<sequence length="299" mass="35162">MYQRYALAVYFLIVGNLCLGELLTPFFPIFLPLHRHFNRTSNLFLDQKTWHPLTQKQATKTFACDVATERPEEQFNDAQLSQELMAVFGEDSLWQRAQQPPPLKKLGKVTKHHQSHKNINSPNPVSASWSTISSWLPFNNDLDLGSNSNTDIYVQFLAKKQWNLHSGLNLDTAQIFRYGSSSKNYAETNLNLTQNFQQQALFSTQFNLSKTQDEDYTWRNRTFQKLHLLSKDNLSYGIVSEGDYEKKELRVNQWGPYFSWKRPIWRNWLYMQNDLNYLNVPADKQDNHFSYQISFEAHF</sequence>
<dbReference type="PATRIC" id="fig|1217703.3.peg.3279"/>
<dbReference type="RefSeq" id="WP_005191887.1">
    <property type="nucleotide sequence ID" value="NZ_KB850051.1"/>
</dbReference>
<dbReference type="AlphaFoldDB" id="N9MDQ5"/>
<keyword evidence="1" id="KW-1133">Transmembrane helix</keyword>
<reference evidence="2 3" key="1">
    <citation type="submission" date="2013-02" db="EMBL/GenBank/DDBJ databases">
        <title>The Genome Sequence of Acinetobacter sp. ANC 4105.</title>
        <authorList>
            <consortium name="The Broad Institute Genome Sequencing Platform"/>
            <consortium name="The Broad Institute Genome Sequencing Center for Infectious Disease"/>
            <person name="Cerqueira G."/>
            <person name="Feldgarden M."/>
            <person name="Courvalin P."/>
            <person name="Perichon B."/>
            <person name="Grillot-Courvalin C."/>
            <person name="Clermont D."/>
            <person name="Rocha E."/>
            <person name="Yoon E.-J."/>
            <person name="Nemec A."/>
            <person name="Walker B."/>
            <person name="Young S.K."/>
            <person name="Zeng Q."/>
            <person name="Gargeya S."/>
            <person name="Fitzgerald M."/>
            <person name="Haas B."/>
            <person name="Abouelleil A."/>
            <person name="Alvarado L."/>
            <person name="Arachchi H.M."/>
            <person name="Berlin A.M."/>
            <person name="Chapman S.B."/>
            <person name="Dewar J."/>
            <person name="Goldberg J."/>
            <person name="Griggs A."/>
            <person name="Gujja S."/>
            <person name="Hansen M."/>
            <person name="Howarth C."/>
            <person name="Imamovic A."/>
            <person name="Larimer J."/>
            <person name="McCowan C."/>
            <person name="Murphy C."/>
            <person name="Neiman D."/>
            <person name="Pearson M."/>
            <person name="Priest M."/>
            <person name="Roberts A."/>
            <person name="Saif S."/>
            <person name="Shea T."/>
            <person name="Sisk P."/>
            <person name="Sykes S."/>
            <person name="Wortman J."/>
            <person name="Nusbaum C."/>
            <person name="Birren B."/>
        </authorList>
    </citation>
    <scope>NUCLEOTIDE SEQUENCE [LARGE SCALE GENOMIC DNA]</scope>
    <source>
        <strain evidence="2 3">ANC 4105</strain>
    </source>
</reference>
<gene>
    <name evidence="2" type="ORF">F904_03380</name>
</gene>
<comment type="caution">
    <text evidence="2">The sequence shown here is derived from an EMBL/GenBank/DDBJ whole genome shotgun (WGS) entry which is preliminary data.</text>
</comment>
<evidence type="ECO:0008006" key="4">
    <source>
        <dbReference type="Google" id="ProtNLM"/>
    </source>
</evidence>
<name>N9MDQ5_9GAMM</name>
<evidence type="ECO:0000313" key="3">
    <source>
        <dbReference type="Proteomes" id="UP000013261"/>
    </source>
</evidence>
<accession>N9MDQ5</accession>
<keyword evidence="1" id="KW-0472">Membrane</keyword>
<dbReference type="HOGENOM" id="CLU_072987_0_0_6"/>
<organism evidence="2 3">
    <name type="scientific">Acinetobacter dispersus</name>
    <dbReference type="NCBI Taxonomy" id="70348"/>
    <lineage>
        <taxon>Bacteria</taxon>
        <taxon>Pseudomonadati</taxon>
        <taxon>Pseudomonadota</taxon>
        <taxon>Gammaproteobacteria</taxon>
        <taxon>Moraxellales</taxon>
        <taxon>Moraxellaceae</taxon>
        <taxon>Acinetobacter</taxon>
    </lineage>
</organism>
<dbReference type="EMBL" id="APRL01000014">
    <property type="protein sequence ID" value="ENW91295.1"/>
    <property type="molecule type" value="Genomic_DNA"/>
</dbReference>
<keyword evidence="3" id="KW-1185">Reference proteome</keyword>
<evidence type="ECO:0000313" key="2">
    <source>
        <dbReference type="EMBL" id="ENW91295.1"/>
    </source>
</evidence>
<keyword evidence="1" id="KW-0812">Transmembrane</keyword>
<protein>
    <recommendedName>
        <fullName evidence="4">Selenocysteine synthase</fullName>
    </recommendedName>
</protein>
<proteinExistence type="predicted"/>
<dbReference type="Proteomes" id="UP000013261">
    <property type="component" value="Unassembled WGS sequence"/>
</dbReference>
<evidence type="ECO:0000256" key="1">
    <source>
        <dbReference type="SAM" id="Phobius"/>
    </source>
</evidence>
<dbReference type="eggNOG" id="ENOG502Z9XM">
    <property type="taxonomic scope" value="Bacteria"/>
</dbReference>
<dbReference type="OrthoDB" id="6646492at2"/>
<feature type="transmembrane region" description="Helical" evidence="1">
    <location>
        <begin position="7"/>
        <end position="31"/>
    </location>
</feature>